<dbReference type="AlphaFoldDB" id="C3KMY4"/>
<reference evidence="3 4" key="2">
    <citation type="journal article" date="2009" name="Appl. Environ. Microbiol.">
        <title>Rhizobium sp. strain NGR234 possesses a remarkable number of secretion systems.</title>
        <authorList>
            <person name="Schmeisser C."/>
            <person name="Liesegang H."/>
            <person name="Krysciak D."/>
            <person name="Bakkou N."/>
            <person name="Le Quere A."/>
            <person name="Wollherr A."/>
            <person name="Heinemeyer I."/>
            <person name="Morgenstern B."/>
            <person name="Pommerening-Roeser A."/>
            <person name="Flores M."/>
            <person name="Palacios R."/>
            <person name="Brenner S."/>
            <person name="Gottschalk G."/>
            <person name="Schmitz R.A."/>
            <person name="Broughton W.J."/>
            <person name="Perret X."/>
            <person name="Strittmatter A.W."/>
            <person name="Streit W.R."/>
        </authorList>
    </citation>
    <scope>NUCLEOTIDE SEQUENCE [LARGE SCALE GENOMIC DNA]</scope>
    <source>
        <strain evidence="4">NBRC 101917 / NGR234</strain>
    </source>
</reference>
<dbReference type="KEGG" id="rhi:NGR_b00860"/>
<protein>
    <submittedName>
        <fullName evidence="3">UspA-like protein</fullName>
    </submittedName>
</protein>
<evidence type="ECO:0000256" key="1">
    <source>
        <dbReference type="ARBA" id="ARBA00008791"/>
    </source>
</evidence>
<dbReference type="Pfam" id="PF00582">
    <property type="entry name" value="Usp"/>
    <property type="match status" value="1"/>
</dbReference>
<dbReference type="HOGENOM" id="CLU_049301_5_0_5"/>
<organism evidence="3 4">
    <name type="scientific">Sinorhizobium fredii (strain NBRC 101917 / NGR234)</name>
    <dbReference type="NCBI Taxonomy" id="394"/>
    <lineage>
        <taxon>Bacteria</taxon>
        <taxon>Pseudomonadati</taxon>
        <taxon>Pseudomonadota</taxon>
        <taxon>Alphaproteobacteria</taxon>
        <taxon>Hyphomicrobiales</taxon>
        <taxon>Rhizobiaceae</taxon>
        <taxon>Sinorhizobium/Ensifer group</taxon>
        <taxon>Sinorhizobium</taxon>
    </lineage>
</organism>
<proteinExistence type="inferred from homology"/>
<keyword evidence="3" id="KW-0614">Plasmid</keyword>
<dbReference type="InterPro" id="IPR006016">
    <property type="entry name" value="UspA"/>
</dbReference>
<feature type="domain" description="UspA" evidence="2">
    <location>
        <begin position="158"/>
        <end position="276"/>
    </location>
</feature>
<comment type="similarity">
    <text evidence="1">Belongs to the universal stress protein A family.</text>
</comment>
<dbReference type="PANTHER" id="PTHR46268">
    <property type="entry name" value="STRESS RESPONSE PROTEIN NHAX"/>
    <property type="match status" value="1"/>
</dbReference>
<evidence type="ECO:0000259" key="2">
    <source>
        <dbReference type="Pfam" id="PF00582"/>
    </source>
</evidence>
<dbReference type="PANTHER" id="PTHR46268:SF15">
    <property type="entry name" value="UNIVERSAL STRESS PROTEIN HP_0031"/>
    <property type="match status" value="1"/>
</dbReference>
<sequence length="277" mass="30535">MIKVVLVRLDGTSGDEFRLAASESLAKLFDSHLVGLILNTLPEPALAESGVSVEFWTRLLQQARERGKELESDLRSRLRAISPSAELRRFDVYAHEQARVASRESRAADVFLALRLSDADKTVELHDVVEEILFESGRHLFLVADQKAFGQGFEHAIIAWNRSREAARAVAEALPYLAKSRAVTVVVIDQGAMSDLPAKEGDELVDYLRHHGISASIHVARGRGLDTSSALLEVIAEQKADLIVMGGYGHSRLREWLLGGVTFNLLRKSPVSLVIAH</sequence>
<dbReference type="RefSeq" id="WP_012706164.1">
    <property type="nucleotide sequence ID" value="NC_012586.1"/>
</dbReference>
<evidence type="ECO:0000313" key="3">
    <source>
        <dbReference type="EMBL" id="ACP21557.1"/>
    </source>
</evidence>
<dbReference type="PRINTS" id="PR01438">
    <property type="entry name" value="UNVRSLSTRESS"/>
</dbReference>
<dbReference type="InterPro" id="IPR006015">
    <property type="entry name" value="Universal_stress_UspA"/>
</dbReference>
<dbReference type="EMBL" id="CP000874">
    <property type="protein sequence ID" value="ACP21557.1"/>
    <property type="molecule type" value="Genomic_DNA"/>
</dbReference>
<dbReference type="SUPFAM" id="SSF52402">
    <property type="entry name" value="Adenine nucleotide alpha hydrolases-like"/>
    <property type="match status" value="1"/>
</dbReference>
<dbReference type="OrthoDB" id="9804721at2"/>
<name>C3KMY4_SINFN</name>
<dbReference type="Proteomes" id="UP000001054">
    <property type="component" value="Plasmid pNGR234b"/>
</dbReference>
<dbReference type="CDD" id="cd00293">
    <property type="entry name" value="USP-like"/>
    <property type="match status" value="1"/>
</dbReference>
<dbReference type="Gene3D" id="3.40.50.12370">
    <property type="match status" value="1"/>
</dbReference>
<gene>
    <name evidence="3" type="ordered locus">NGR_b00860</name>
</gene>
<keyword evidence="4" id="KW-1185">Reference proteome</keyword>
<reference evidence="4" key="1">
    <citation type="journal article" date="2004" name="J. Bacteriol.">
        <title>An evolutionary hot spot: the pNGR234b replicon of Rhizobium sp. strain NGR234.</title>
        <authorList>
            <person name="Streit W.R."/>
            <person name="Schmitz R.A."/>
            <person name="Perret X."/>
            <person name="Staehelin C."/>
            <person name="Deakin W.J."/>
            <person name="Raasch C."/>
            <person name="Liesegang H."/>
            <person name="Broughton W.J."/>
        </authorList>
    </citation>
    <scope>NUCLEOTIDE SEQUENCE [LARGE SCALE GENOMIC DNA]</scope>
    <source>
        <strain evidence="4">NBRC 101917 / NGR234</strain>
    </source>
</reference>
<evidence type="ECO:0000313" key="4">
    <source>
        <dbReference type="Proteomes" id="UP000001054"/>
    </source>
</evidence>
<dbReference type="PATRIC" id="fig|394.7.peg.532"/>
<accession>C3KMY4</accession>
<geneLocation type="plasmid" evidence="4">
    <name>sym pNGR234b</name>
</geneLocation>